<dbReference type="SUPFAM" id="SSF48498">
    <property type="entry name" value="Tetracyclin repressor-like, C-terminal domain"/>
    <property type="match status" value="1"/>
</dbReference>
<dbReference type="InterPro" id="IPR009057">
    <property type="entry name" value="Homeodomain-like_sf"/>
</dbReference>
<dbReference type="PANTHER" id="PTHR30055">
    <property type="entry name" value="HTH-TYPE TRANSCRIPTIONAL REGULATOR RUTR"/>
    <property type="match status" value="1"/>
</dbReference>
<dbReference type="InterPro" id="IPR036271">
    <property type="entry name" value="Tet_transcr_reg_TetR-rel_C_sf"/>
</dbReference>
<dbReference type="InterPro" id="IPR050109">
    <property type="entry name" value="HTH-type_TetR-like_transc_reg"/>
</dbReference>
<gene>
    <name evidence="6" type="ORF">UFOPK3472_04279</name>
</gene>
<dbReference type="SUPFAM" id="SSF46689">
    <property type="entry name" value="Homeodomain-like"/>
    <property type="match status" value="1"/>
</dbReference>
<evidence type="ECO:0000259" key="5">
    <source>
        <dbReference type="PROSITE" id="PS50977"/>
    </source>
</evidence>
<feature type="domain" description="HTH tetR-type" evidence="5">
    <location>
        <begin position="15"/>
        <end position="75"/>
    </location>
</feature>
<dbReference type="PROSITE" id="PS50977">
    <property type="entry name" value="HTH_TETR_2"/>
    <property type="match status" value="1"/>
</dbReference>
<dbReference type="GO" id="GO:0000976">
    <property type="term" value="F:transcription cis-regulatory region binding"/>
    <property type="evidence" value="ECO:0007669"/>
    <property type="project" value="TreeGrafter"/>
</dbReference>
<dbReference type="InterPro" id="IPR001647">
    <property type="entry name" value="HTH_TetR"/>
</dbReference>
<protein>
    <submittedName>
        <fullName evidence="6">Unannotated protein</fullName>
    </submittedName>
</protein>
<sequence length="219" mass="24065">MAMSEAAVRNRRAGGPKRLLVLDQVISTMAVRGYSGTRYADISEASGIAVSTLQGYFGSREDMLIEAFQRATSVAVEAMREFTAQFDDPWKQLVAMVDRGLATDVPTWRMLMEFWTAAAHDTELRQHATALATQYREPFADAVRRGVESGQFDPRFDVESIVEVAVANIVGVLYPTVLGHLPLPATNYRDVVISQLAYVLQVDTHETSGNPPALGDQEG</sequence>
<name>A0A6J7IUH9_9ZZZZ</name>
<dbReference type="GO" id="GO:0003700">
    <property type="term" value="F:DNA-binding transcription factor activity"/>
    <property type="evidence" value="ECO:0007669"/>
    <property type="project" value="TreeGrafter"/>
</dbReference>
<dbReference type="PANTHER" id="PTHR30055:SF226">
    <property type="entry name" value="HTH-TYPE TRANSCRIPTIONAL REGULATOR PKSA"/>
    <property type="match status" value="1"/>
</dbReference>
<proteinExistence type="predicted"/>
<dbReference type="Pfam" id="PF13977">
    <property type="entry name" value="TetR_C_6"/>
    <property type="match status" value="1"/>
</dbReference>
<accession>A0A6J7IUH9</accession>
<dbReference type="InterPro" id="IPR039538">
    <property type="entry name" value="BetI_C"/>
</dbReference>
<keyword evidence="4" id="KW-0804">Transcription</keyword>
<evidence type="ECO:0000256" key="4">
    <source>
        <dbReference type="ARBA" id="ARBA00023163"/>
    </source>
</evidence>
<evidence type="ECO:0000256" key="3">
    <source>
        <dbReference type="ARBA" id="ARBA00023125"/>
    </source>
</evidence>
<reference evidence="6" key="1">
    <citation type="submission" date="2020-05" db="EMBL/GenBank/DDBJ databases">
        <authorList>
            <person name="Chiriac C."/>
            <person name="Salcher M."/>
            <person name="Ghai R."/>
            <person name="Kavagutti S V."/>
        </authorList>
    </citation>
    <scope>NUCLEOTIDE SEQUENCE</scope>
</reference>
<dbReference type="EMBL" id="CAFBLX010000521">
    <property type="protein sequence ID" value="CAB4934420.1"/>
    <property type="molecule type" value="Genomic_DNA"/>
</dbReference>
<organism evidence="6">
    <name type="scientific">freshwater metagenome</name>
    <dbReference type="NCBI Taxonomy" id="449393"/>
    <lineage>
        <taxon>unclassified sequences</taxon>
        <taxon>metagenomes</taxon>
        <taxon>ecological metagenomes</taxon>
    </lineage>
</organism>
<dbReference type="AlphaFoldDB" id="A0A6J7IUH9"/>
<keyword evidence="3" id="KW-0238">DNA-binding</keyword>
<dbReference type="Gene3D" id="1.10.357.10">
    <property type="entry name" value="Tetracycline Repressor, domain 2"/>
    <property type="match status" value="1"/>
</dbReference>
<keyword evidence="2" id="KW-0805">Transcription regulation</keyword>
<dbReference type="Pfam" id="PF00440">
    <property type="entry name" value="TetR_N"/>
    <property type="match status" value="1"/>
</dbReference>
<evidence type="ECO:0000256" key="1">
    <source>
        <dbReference type="ARBA" id="ARBA00022491"/>
    </source>
</evidence>
<keyword evidence="1" id="KW-0678">Repressor</keyword>
<evidence type="ECO:0000256" key="2">
    <source>
        <dbReference type="ARBA" id="ARBA00023015"/>
    </source>
</evidence>
<evidence type="ECO:0000313" key="6">
    <source>
        <dbReference type="EMBL" id="CAB4934420.1"/>
    </source>
</evidence>